<name>A0A7X6BAU6_9SPHN</name>
<evidence type="ECO:0000313" key="2">
    <source>
        <dbReference type="Proteomes" id="UP000531251"/>
    </source>
</evidence>
<dbReference type="Proteomes" id="UP000531251">
    <property type="component" value="Unassembled WGS sequence"/>
</dbReference>
<gene>
    <name evidence="1" type="ORF">GGR89_000055</name>
</gene>
<dbReference type="EMBL" id="JAATJB010000001">
    <property type="protein sequence ID" value="NJB95763.1"/>
    <property type="molecule type" value="Genomic_DNA"/>
</dbReference>
<evidence type="ECO:0000313" key="1">
    <source>
        <dbReference type="EMBL" id="NJB95763.1"/>
    </source>
</evidence>
<reference evidence="1 2" key="1">
    <citation type="submission" date="2020-03" db="EMBL/GenBank/DDBJ databases">
        <title>Genomic Encyclopedia of Type Strains, Phase IV (KMG-IV): sequencing the most valuable type-strain genomes for metagenomic binning, comparative biology and taxonomic classification.</title>
        <authorList>
            <person name="Goeker M."/>
        </authorList>
    </citation>
    <scope>NUCLEOTIDE SEQUENCE [LARGE SCALE GENOMIC DNA]</scope>
    <source>
        <strain evidence="1 2">DSM 7225</strain>
    </source>
</reference>
<comment type="caution">
    <text evidence="1">The sequence shown here is derived from an EMBL/GenBank/DDBJ whole genome shotgun (WGS) entry which is preliminary data.</text>
</comment>
<dbReference type="AlphaFoldDB" id="A0A7X6BAU6"/>
<protein>
    <submittedName>
        <fullName evidence="1">Uncharacterized protein</fullName>
    </submittedName>
</protein>
<accession>A0A7X6BAU6</accession>
<sequence>MIPRPDLQAYLAGTQSRTDHPALHWRVQPALAGLHDALDGLTERSGTAVRALVENLFAETGWLTCWIERMAQTAAADPFFDLPLVANGNKHQRGLVLFSHDCVTLTLNVLSIDALAAKKTHRRGPGAIIFTGGLTLQKFLKGGGALLQLWSAAAPDALFSLADGHCCAPAGYRAIKDGEILTTDGRTQSYVISHAVSDIVVLQADIRVDRAPLLVEYDAQSLLAVGASSTNDGASRSQMLLSFLSMLGRAGDADVLERYTHDDAFYLRWHATRELLGVDAGRAMERLRAMERGDPHPEIRDVARCAISMLAGQAAGATPCHA</sequence>
<keyword evidence="2" id="KW-1185">Reference proteome</keyword>
<organism evidence="1 2">
    <name type="scientific">Sphingomonas trueperi</name>
    <dbReference type="NCBI Taxonomy" id="53317"/>
    <lineage>
        <taxon>Bacteria</taxon>
        <taxon>Pseudomonadati</taxon>
        <taxon>Pseudomonadota</taxon>
        <taxon>Alphaproteobacteria</taxon>
        <taxon>Sphingomonadales</taxon>
        <taxon>Sphingomonadaceae</taxon>
        <taxon>Sphingomonas</taxon>
    </lineage>
</organism>
<proteinExistence type="predicted"/>